<name>A0A0R3X1X2_HYDTA</name>
<sequence length="138" mass="15598">MAFVPILKMKMDELFIRWLTDEVAQAGLKQSLLFLKSNDRLEASRAICRIIVPSPLAQPSHSSDAWHSSPSFCSPCASPRPLTPPHYPTAHRSSHDRQLQSPRRSPLPCPSKFAVRPPLHYAGFLLSYLLYIFDPSCR</sequence>
<dbReference type="WBParaSite" id="TTAC_0000724101-mRNA-1">
    <property type="protein sequence ID" value="TTAC_0000724101-mRNA-1"/>
    <property type="gene ID" value="TTAC_0000724101"/>
</dbReference>
<dbReference type="AlphaFoldDB" id="A0A0R3X1X2"/>
<proteinExistence type="predicted"/>
<feature type="region of interest" description="Disordered" evidence="1">
    <location>
        <begin position="83"/>
        <end position="109"/>
    </location>
</feature>
<evidence type="ECO:0000256" key="1">
    <source>
        <dbReference type="SAM" id="MobiDB-lite"/>
    </source>
</evidence>
<protein>
    <submittedName>
        <fullName evidence="2 4">Uncharacterized protein</fullName>
    </submittedName>
</protein>
<evidence type="ECO:0000313" key="4">
    <source>
        <dbReference type="WBParaSite" id="TTAC_0000724101-mRNA-1"/>
    </source>
</evidence>
<keyword evidence="3" id="KW-1185">Reference proteome</keyword>
<accession>A0A0R3X1X2</accession>
<dbReference type="OrthoDB" id="6153140at2759"/>
<dbReference type="Proteomes" id="UP000274429">
    <property type="component" value="Unassembled WGS sequence"/>
</dbReference>
<gene>
    <name evidence="2" type="ORF">TTAC_LOCUS7226</name>
</gene>
<reference evidence="4" key="1">
    <citation type="submission" date="2017-02" db="UniProtKB">
        <authorList>
            <consortium name="WormBaseParasite"/>
        </authorList>
    </citation>
    <scope>IDENTIFICATION</scope>
</reference>
<organism evidence="4">
    <name type="scientific">Hydatigena taeniaeformis</name>
    <name type="common">Feline tapeworm</name>
    <name type="synonym">Taenia taeniaeformis</name>
    <dbReference type="NCBI Taxonomy" id="6205"/>
    <lineage>
        <taxon>Eukaryota</taxon>
        <taxon>Metazoa</taxon>
        <taxon>Spiralia</taxon>
        <taxon>Lophotrochozoa</taxon>
        <taxon>Platyhelminthes</taxon>
        <taxon>Cestoda</taxon>
        <taxon>Eucestoda</taxon>
        <taxon>Cyclophyllidea</taxon>
        <taxon>Taeniidae</taxon>
        <taxon>Hydatigera</taxon>
    </lineage>
</organism>
<reference evidence="2 3" key="2">
    <citation type="submission" date="2018-11" db="EMBL/GenBank/DDBJ databases">
        <authorList>
            <consortium name="Pathogen Informatics"/>
        </authorList>
    </citation>
    <scope>NUCLEOTIDE SEQUENCE [LARGE SCALE GENOMIC DNA]</scope>
</reference>
<evidence type="ECO:0000313" key="3">
    <source>
        <dbReference type="Proteomes" id="UP000274429"/>
    </source>
</evidence>
<dbReference type="EMBL" id="UYWX01020354">
    <property type="protein sequence ID" value="VDM31572.1"/>
    <property type="molecule type" value="Genomic_DNA"/>
</dbReference>
<evidence type="ECO:0000313" key="2">
    <source>
        <dbReference type="EMBL" id="VDM31572.1"/>
    </source>
</evidence>